<evidence type="ECO:0000256" key="8">
    <source>
        <dbReference type="ARBA" id="ARBA00023273"/>
    </source>
</evidence>
<reference evidence="11 12" key="1">
    <citation type="submission" date="2020-04" db="EMBL/GenBank/DDBJ databases">
        <title>Chromosome-level genome assembly of a cyprinid fish Onychostoma macrolepis by integration of Nanopore Sequencing, Bionano and Hi-C technology.</title>
        <authorList>
            <person name="Wang D."/>
        </authorList>
    </citation>
    <scope>NUCLEOTIDE SEQUENCE [LARGE SCALE GENOMIC DNA]</scope>
    <source>
        <strain evidence="11">SWU-2019</strain>
        <tissue evidence="11">Muscle</tissue>
    </source>
</reference>
<dbReference type="PANTHER" id="PTHR21648:SF0">
    <property type="entry name" value="RADIAL SPOKE HEAD PROTEIN 3 HOMOLOG"/>
    <property type="match status" value="1"/>
</dbReference>
<comment type="subcellular location">
    <subcellularLocation>
        <location evidence="1">Cytoplasm</location>
        <location evidence="1">Cytoskeleton</location>
        <location evidence="1">Flagellum axoneme</location>
    </subcellularLocation>
</comment>
<dbReference type="GO" id="GO:0005929">
    <property type="term" value="C:cilium"/>
    <property type="evidence" value="ECO:0007669"/>
    <property type="project" value="TreeGrafter"/>
</dbReference>
<comment type="caution">
    <text evidence="11">The sequence shown here is derived from an EMBL/GenBank/DDBJ whole genome shotgun (WGS) entry which is preliminary data.</text>
</comment>
<evidence type="ECO:0000313" key="11">
    <source>
        <dbReference type="EMBL" id="KAF4099241.1"/>
    </source>
</evidence>
<keyword evidence="5" id="KW-0282">Flagellum</keyword>
<keyword evidence="8" id="KW-0966">Cell projection</keyword>
<keyword evidence="9" id="KW-0175">Coiled coil</keyword>
<evidence type="ECO:0000256" key="6">
    <source>
        <dbReference type="ARBA" id="ARBA00023069"/>
    </source>
</evidence>
<comment type="similarity">
    <text evidence="2">Belongs to the flagellar radial spoke RSP3 family.</text>
</comment>
<dbReference type="Pfam" id="PF06098">
    <property type="entry name" value="Radial_spoke_3"/>
    <property type="match status" value="1"/>
</dbReference>
<dbReference type="PANTHER" id="PTHR21648">
    <property type="entry name" value="FLAGELLAR RADIAL SPOKE PROTEIN 3"/>
    <property type="match status" value="1"/>
</dbReference>
<evidence type="ECO:0000256" key="1">
    <source>
        <dbReference type="ARBA" id="ARBA00004611"/>
    </source>
</evidence>
<evidence type="ECO:0000256" key="7">
    <source>
        <dbReference type="ARBA" id="ARBA00023212"/>
    </source>
</evidence>
<name>A0A7J6BWV7_9TELE</name>
<proteinExistence type="inferred from homology"/>
<keyword evidence="4" id="KW-0597">Phosphoprotein</keyword>
<dbReference type="Proteomes" id="UP000579812">
    <property type="component" value="Unassembled WGS sequence"/>
</dbReference>
<accession>A0A7J6BWV7</accession>
<dbReference type="InterPro" id="IPR009290">
    <property type="entry name" value="Radial_spoke_3"/>
</dbReference>
<evidence type="ECO:0000256" key="3">
    <source>
        <dbReference type="ARBA" id="ARBA00022490"/>
    </source>
</evidence>
<sequence>MASSLQTQHETQSGVYTFSSRPRAVPNRPKYRQAAPLLNEEQSSYGNIMYDRRVVRGNTYAQHILPITSEPDPIEFLRQQEARKRALSRKRLKEQFGPKTPEPLEGRMNIDVQTEMYLEELSDHIEDVSVECQTDMFLDKPATPLFIPAKSGRDAATQIEEGELFDFDMEVQPVLQVLVGKTIEQALLEVLEEEELANLRAQQQVFKEIRDAELVEVQRLEERERRLRVEKENRIKQQKAALEKEKETADKIAARAFSQQYLSDLLPSVYSNLNDCGYFYDPVQRDIETEFLPWLMEEVTSTLERGYVARTVLDMLIQDVTNQRHLDRREVITFNNSTVCNSHLNESADRGFSHVSEHSKLFKSVSLHDVKGLKPLEQGALLWASRRSVSGTGTGAAVIQLSAQR</sequence>
<feature type="compositionally biased region" description="Polar residues" evidence="10">
    <location>
        <begin position="1"/>
        <end position="20"/>
    </location>
</feature>
<dbReference type="AlphaFoldDB" id="A0A7J6BWV7"/>
<evidence type="ECO:0000256" key="10">
    <source>
        <dbReference type="SAM" id="MobiDB-lite"/>
    </source>
</evidence>
<evidence type="ECO:0000256" key="5">
    <source>
        <dbReference type="ARBA" id="ARBA00022846"/>
    </source>
</evidence>
<feature type="region of interest" description="Disordered" evidence="10">
    <location>
        <begin position="1"/>
        <end position="38"/>
    </location>
</feature>
<keyword evidence="7" id="KW-0206">Cytoskeleton</keyword>
<protein>
    <recommendedName>
        <fullName evidence="13">Radial spoke head 3</fullName>
    </recommendedName>
</protein>
<gene>
    <name evidence="11" type="ORF">G5714_019367</name>
</gene>
<organism evidence="11 12">
    <name type="scientific">Onychostoma macrolepis</name>
    <dbReference type="NCBI Taxonomy" id="369639"/>
    <lineage>
        <taxon>Eukaryota</taxon>
        <taxon>Metazoa</taxon>
        <taxon>Chordata</taxon>
        <taxon>Craniata</taxon>
        <taxon>Vertebrata</taxon>
        <taxon>Euteleostomi</taxon>
        <taxon>Actinopterygii</taxon>
        <taxon>Neopterygii</taxon>
        <taxon>Teleostei</taxon>
        <taxon>Ostariophysi</taxon>
        <taxon>Cypriniformes</taxon>
        <taxon>Cyprinidae</taxon>
        <taxon>Acrossocheilinae</taxon>
        <taxon>Onychostoma</taxon>
    </lineage>
</organism>
<dbReference type="EMBL" id="JAAMOB010000020">
    <property type="protein sequence ID" value="KAF4099241.1"/>
    <property type="molecule type" value="Genomic_DNA"/>
</dbReference>
<keyword evidence="3" id="KW-0963">Cytoplasm</keyword>
<evidence type="ECO:0000313" key="12">
    <source>
        <dbReference type="Proteomes" id="UP000579812"/>
    </source>
</evidence>
<keyword evidence="6" id="KW-0969">Cilium</keyword>
<evidence type="ECO:0000256" key="9">
    <source>
        <dbReference type="SAM" id="Coils"/>
    </source>
</evidence>
<evidence type="ECO:0008006" key="13">
    <source>
        <dbReference type="Google" id="ProtNLM"/>
    </source>
</evidence>
<evidence type="ECO:0000256" key="2">
    <source>
        <dbReference type="ARBA" id="ARBA00006737"/>
    </source>
</evidence>
<evidence type="ECO:0000256" key="4">
    <source>
        <dbReference type="ARBA" id="ARBA00022553"/>
    </source>
</evidence>
<keyword evidence="12" id="KW-1185">Reference proteome</keyword>
<feature type="coiled-coil region" evidence="9">
    <location>
        <begin position="210"/>
        <end position="255"/>
    </location>
</feature>